<dbReference type="PATRIC" id="fig|44574.3.peg.3365"/>
<evidence type="ECO:0000313" key="3">
    <source>
        <dbReference type="Proteomes" id="UP000034156"/>
    </source>
</evidence>
<sequence>MIASAIQLVITCRDFSIITARMFEPQRGDSMLHIVRLLLELMPRLAALAPQPRLNLIRSMTYLRE</sequence>
<keyword evidence="3" id="KW-1185">Reference proteome</keyword>
<dbReference type="KEGG" id="nco:AAW31_13850"/>
<name>A0A0F7KGK0_9PROT</name>
<proteinExistence type="predicted"/>
<reference evidence="2 4" key="3">
    <citation type="submission" date="2019-07" db="EMBL/GenBank/DDBJ databases">
        <title>Active sludge and wastewater microbial communities from Klosterneuburg, Austria.</title>
        <authorList>
            <person name="Wagner M."/>
        </authorList>
    </citation>
    <scope>NUCLEOTIDE SEQUENCE [LARGE SCALE GENOMIC DNA]</scope>
    <source>
        <strain evidence="2 4">Nm2</strain>
    </source>
</reference>
<reference evidence="3" key="1">
    <citation type="submission" date="2015-05" db="EMBL/GenBank/DDBJ databases">
        <title>Draft genome of Nitrosomonas communis strain Nm2.</title>
        <authorList>
            <person name="Kozlowski J.A."/>
            <person name="Kits K.D."/>
            <person name="Stein L.Y."/>
        </authorList>
    </citation>
    <scope>NUCLEOTIDE SEQUENCE [LARGE SCALE GENOMIC DNA]</scope>
    <source>
        <strain evidence="3">Nm2</strain>
    </source>
</reference>
<organism evidence="1 3">
    <name type="scientific">Nitrosomonas communis</name>
    <dbReference type="NCBI Taxonomy" id="44574"/>
    <lineage>
        <taxon>Bacteria</taxon>
        <taxon>Pseudomonadati</taxon>
        <taxon>Pseudomonadota</taxon>
        <taxon>Betaproteobacteria</taxon>
        <taxon>Nitrosomonadales</taxon>
        <taxon>Nitrosomonadaceae</taxon>
        <taxon>Nitrosomonas</taxon>
    </lineage>
</organism>
<dbReference type="Proteomes" id="UP000324176">
    <property type="component" value="Unassembled WGS sequence"/>
</dbReference>
<reference evidence="1 3" key="2">
    <citation type="journal article" date="2016" name="Genome Announc.">
        <title>Genome Sequence of Nitrosomonas communis Strain Nm2, a Mesophilic Ammonia-Oxidizing Bacterium Isolated from Mediterranean Soil.</title>
        <authorList>
            <person name="Kozlowski J.A."/>
            <person name="Kits K.D."/>
            <person name="Stein L.Y."/>
        </authorList>
    </citation>
    <scope>NUCLEOTIDE SEQUENCE [LARGE SCALE GENOMIC DNA]</scope>
    <source>
        <strain evidence="1 3">Nm2</strain>
    </source>
</reference>
<dbReference type="EMBL" id="CP011451">
    <property type="protein sequence ID" value="AKH38641.1"/>
    <property type="molecule type" value="Genomic_DNA"/>
</dbReference>
<evidence type="ECO:0000313" key="1">
    <source>
        <dbReference type="EMBL" id="AKH38641.1"/>
    </source>
</evidence>
<protein>
    <submittedName>
        <fullName evidence="1">Uncharacterized protein</fullName>
    </submittedName>
</protein>
<evidence type="ECO:0000313" key="2">
    <source>
        <dbReference type="EMBL" id="TYP83735.1"/>
    </source>
</evidence>
<evidence type="ECO:0000313" key="4">
    <source>
        <dbReference type="Proteomes" id="UP000324176"/>
    </source>
</evidence>
<dbReference type="AlphaFoldDB" id="A0A0F7KGK0"/>
<dbReference type="EMBL" id="VNHT01000042">
    <property type="protein sequence ID" value="TYP83735.1"/>
    <property type="molecule type" value="Genomic_DNA"/>
</dbReference>
<dbReference type="Proteomes" id="UP000034156">
    <property type="component" value="Chromosome"/>
</dbReference>
<gene>
    <name evidence="1" type="ORF">AAW31_13850</name>
    <name evidence="2" type="ORF">BCL69_10429</name>
</gene>
<accession>A0A0F7KGK0</accession>
<dbReference type="RefSeq" id="WP_046850678.1">
    <property type="nucleotide sequence ID" value="NZ_CP011451.1"/>
</dbReference>